<dbReference type="Pfam" id="PF14014">
    <property type="entry name" value="DUF4230"/>
    <property type="match status" value="1"/>
</dbReference>
<dbReference type="EMBL" id="CP094326">
    <property type="protein sequence ID" value="UNY99421.1"/>
    <property type="molecule type" value="Genomic_DNA"/>
</dbReference>
<proteinExistence type="predicted"/>
<keyword evidence="1" id="KW-0812">Transmembrane</keyword>
<keyword evidence="3" id="KW-1185">Reference proteome</keyword>
<accession>A0ABY3YNM1</accession>
<feature type="transmembrane region" description="Helical" evidence="1">
    <location>
        <begin position="6"/>
        <end position="25"/>
    </location>
</feature>
<sequence>MSDIVQIALGLLVGAGCMYWLFSVFKLKKNKEVTNTQSVILLEKIRKVCKLVVVEGEFAEIYDHEHDKGYLFGMISSKKRALLIVKAKVHIGFDLKKLKMEADNRKKRIVLHAFPEPEVLSFEPNYKFYDIKDGMLNRFKPDDLSKLNEQAKDFVMDKIPESSLMETARKEALETIIIIQSIVETIGWKLDFSAIGISPNEQLLIRETINDN</sequence>
<dbReference type="RefSeq" id="WP_242937794.1">
    <property type="nucleotide sequence ID" value="NZ_CP094326.1"/>
</dbReference>
<organism evidence="2 3">
    <name type="scientific">Zhouia spongiae</name>
    <dbReference type="NCBI Taxonomy" id="2202721"/>
    <lineage>
        <taxon>Bacteria</taxon>
        <taxon>Pseudomonadati</taxon>
        <taxon>Bacteroidota</taxon>
        <taxon>Flavobacteriia</taxon>
        <taxon>Flavobacteriales</taxon>
        <taxon>Flavobacteriaceae</taxon>
        <taxon>Zhouia</taxon>
    </lineage>
</organism>
<dbReference type="Proteomes" id="UP000829476">
    <property type="component" value="Chromosome"/>
</dbReference>
<evidence type="ECO:0000313" key="3">
    <source>
        <dbReference type="Proteomes" id="UP000829476"/>
    </source>
</evidence>
<reference evidence="2 3" key="1">
    <citation type="journal article" date="2018" name="Int. J. Syst. Evol. Microbiol.">
        <title>Zhouia spongiae sp. nov., isolated from a marine sponge.</title>
        <authorList>
            <person name="Zhuang L."/>
            <person name="Lin B."/>
            <person name="Qin F."/>
            <person name="Luo L."/>
        </authorList>
    </citation>
    <scope>NUCLEOTIDE SEQUENCE [LARGE SCALE GENOMIC DNA]</scope>
    <source>
        <strain evidence="2 3">HN-Y44</strain>
    </source>
</reference>
<evidence type="ECO:0000256" key="1">
    <source>
        <dbReference type="SAM" id="Phobius"/>
    </source>
</evidence>
<protein>
    <submittedName>
        <fullName evidence="2">DUF4230 domain-containing protein</fullName>
    </submittedName>
</protein>
<keyword evidence="1" id="KW-1133">Transmembrane helix</keyword>
<evidence type="ECO:0000313" key="2">
    <source>
        <dbReference type="EMBL" id="UNY99421.1"/>
    </source>
</evidence>
<gene>
    <name evidence="2" type="ORF">MQE36_03540</name>
</gene>
<keyword evidence="1" id="KW-0472">Membrane</keyword>
<dbReference type="InterPro" id="IPR025324">
    <property type="entry name" value="DUF4230"/>
</dbReference>
<name>A0ABY3YNM1_9FLAO</name>